<organism evidence="1 2">
    <name type="scientific">Saponaria officinalis</name>
    <name type="common">Common soapwort</name>
    <name type="synonym">Lychnis saponaria</name>
    <dbReference type="NCBI Taxonomy" id="3572"/>
    <lineage>
        <taxon>Eukaryota</taxon>
        <taxon>Viridiplantae</taxon>
        <taxon>Streptophyta</taxon>
        <taxon>Embryophyta</taxon>
        <taxon>Tracheophyta</taxon>
        <taxon>Spermatophyta</taxon>
        <taxon>Magnoliopsida</taxon>
        <taxon>eudicotyledons</taxon>
        <taxon>Gunneridae</taxon>
        <taxon>Pentapetalae</taxon>
        <taxon>Caryophyllales</taxon>
        <taxon>Caryophyllaceae</taxon>
        <taxon>Caryophylleae</taxon>
        <taxon>Saponaria</taxon>
    </lineage>
</organism>
<dbReference type="Proteomes" id="UP001443914">
    <property type="component" value="Unassembled WGS sequence"/>
</dbReference>
<reference evidence="1" key="1">
    <citation type="submission" date="2024-03" db="EMBL/GenBank/DDBJ databases">
        <title>WGS assembly of Saponaria officinalis var. Norfolk2.</title>
        <authorList>
            <person name="Jenkins J."/>
            <person name="Shu S."/>
            <person name="Grimwood J."/>
            <person name="Barry K."/>
            <person name="Goodstein D."/>
            <person name="Schmutz J."/>
            <person name="Leebens-Mack J."/>
            <person name="Osbourn A."/>
        </authorList>
    </citation>
    <scope>NUCLEOTIDE SEQUENCE [LARGE SCALE GENOMIC DNA]</scope>
    <source>
        <strain evidence="1">JIC</strain>
    </source>
</reference>
<comment type="caution">
    <text evidence="1">The sequence shown here is derived from an EMBL/GenBank/DDBJ whole genome shotgun (WGS) entry which is preliminary data.</text>
</comment>
<evidence type="ECO:0000313" key="1">
    <source>
        <dbReference type="EMBL" id="KAK9664714.1"/>
    </source>
</evidence>
<dbReference type="PANTHER" id="PTHR15852">
    <property type="entry name" value="PLASTID TRANSCRIPTIONALLY ACTIVE PROTEIN"/>
    <property type="match status" value="1"/>
</dbReference>
<dbReference type="AlphaFoldDB" id="A0AAW1GMI1"/>
<name>A0AAW1GMI1_SAPOF</name>
<gene>
    <name evidence="1" type="ORF">RND81_14G063100</name>
</gene>
<keyword evidence="2" id="KW-1185">Reference proteome</keyword>
<evidence type="ECO:0000313" key="2">
    <source>
        <dbReference type="Proteomes" id="UP001443914"/>
    </source>
</evidence>
<sequence length="159" mass="16840">MEATLRTMSFSSTPQLLLIVSSIPSQQLNISAHGFKFSSKIPLNKSLVTCCSYNGASPYSADKRRISSLESLFCYDKAIPEQIIEKPVGLSVAEKEIGGQARCCDCQAKGAVLCTTCGGSGLYVDSVMECQGIIVKVRCLNCGGAGNIMCSECGGRGHL</sequence>
<dbReference type="InterPro" id="IPR036410">
    <property type="entry name" value="HSP_DnaJ_Cys-rich_dom_sf"/>
</dbReference>
<dbReference type="EMBL" id="JBDFQZ010000014">
    <property type="protein sequence ID" value="KAK9664714.1"/>
    <property type="molecule type" value="Genomic_DNA"/>
</dbReference>
<proteinExistence type="predicted"/>
<accession>A0AAW1GMI1</accession>
<dbReference type="SUPFAM" id="SSF57938">
    <property type="entry name" value="DnaJ/Hsp40 cysteine-rich domain"/>
    <property type="match status" value="1"/>
</dbReference>
<protein>
    <submittedName>
        <fullName evidence="1">Uncharacterized protein</fullName>
    </submittedName>
</protein>
<dbReference type="PANTHER" id="PTHR15852:SF13">
    <property type="entry name" value="DNAJ_HSP40 CYSTEINE-RICH DOMAIN SUPERFAMILY PROTEIN"/>
    <property type="match status" value="1"/>
</dbReference>